<proteinExistence type="predicted"/>
<protein>
    <submittedName>
        <fullName evidence="2">Uncharacterized protein</fullName>
    </submittedName>
</protein>
<organism evidence="2">
    <name type="scientific">Darwinula stevensoni</name>
    <dbReference type="NCBI Taxonomy" id="69355"/>
    <lineage>
        <taxon>Eukaryota</taxon>
        <taxon>Metazoa</taxon>
        <taxon>Ecdysozoa</taxon>
        <taxon>Arthropoda</taxon>
        <taxon>Crustacea</taxon>
        <taxon>Oligostraca</taxon>
        <taxon>Ostracoda</taxon>
        <taxon>Podocopa</taxon>
        <taxon>Podocopida</taxon>
        <taxon>Darwinulocopina</taxon>
        <taxon>Darwinuloidea</taxon>
        <taxon>Darwinulidae</taxon>
        <taxon>Darwinula</taxon>
    </lineage>
</organism>
<reference evidence="2" key="1">
    <citation type="submission" date="2020-11" db="EMBL/GenBank/DDBJ databases">
        <authorList>
            <person name="Tran Van P."/>
        </authorList>
    </citation>
    <scope>NUCLEOTIDE SEQUENCE</scope>
</reference>
<feature type="compositionally biased region" description="Acidic residues" evidence="1">
    <location>
        <begin position="131"/>
        <end position="143"/>
    </location>
</feature>
<evidence type="ECO:0000256" key="1">
    <source>
        <dbReference type="SAM" id="MobiDB-lite"/>
    </source>
</evidence>
<keyword evidence="3" id="KW-1185">Reference proteome</keyword>
<accession>A0A7R8XHE8</accession>
<dbReference type="InterPro" id="IPR036508">
    <property type="entry name" value="Chitin-bd_dom_sf"/>
</dbReference>
<dbReference type="AlphaFoldDB" id="A0A7R8XHE8"/>
<dbReference type="Proteomes" id="UP000677054">
    <property type="component" value="Unassembled WGS sequence"/>
</dbReference>
<name>A0A7R8XHE8_9CRUS</name>
<dbReference type="GO" id="GO:0008061">
    <property type="term" value="F:chitin binding"/>
    <property type="evidence" value="ECO:0007669"/>
    <property type="project" value="InterPro"/>
</dbReference>
<dbReference type="EMBL" id="CAJPEV010001446">
    <property type="protein sequence ID" value="CAG0892695.1"/>
    <property type="molecule type" value="Genomic_DNA"/>
</dbReference>
<feature type="region of interest" description="Disordered" evidence="1">
    <location>
        <begin position="1"/>
        <end position="146"/>
    </location>
</feature>
<feature type="compositionally biased region" description="Basic and acidic residues" evidence="1">
    <location>
        <begin position="39"/>
        <end position="73"/>
    </location>
</feature>
<feature type="compositionally biased region" description="Acidic residues" evidence="1">
    <location>
        <begin position="18"/>
        <end position="35"/>
    </location>
</feature>
<gene>
    <name evidence="2" type="ORF">DSTB1V02_LOCUS7242</name>
</gene>
<dbReference type="SUPFAM" id="SSF57625">
    <property type="entry name" value="Invertebrate chitin-binding proteins"/>
    <property type="match status" value="1"/>
</dbReference>
<evidence type="ECO:0000313" key="2">
    <source>
        <dbReference type="EMBL" id="CAD7247411.1"/>
    </source>
</evidence>
<dbReference type="EMBL" id="LR900963">
    <property type="protein sequence ID" value="CAD7247411.1"/>
    <property type="molecule type" value="Genomic_DNA"/>
</dbReference>
<sequence length="200" mass="22242">MSSAGEAAIQATGRIPSDNDDDDDDDGDGDGDGDGPAEFQDRTRPKREHQAHPGNEEVEIDQAREEFPRERDQMSNPLSADSEEHAESQDEGGKKRRSARDPTTRYDAGLGGHRSSSSRVRPRRPGRSDCDEADNVLPDDDADNLMLPDMRGNPGWHRQASSLFCPDGFWFNPVGGYCDYPDPDYCPQELVCSQFRKVEL</sequence>
<feature type="compositionally biased region" description="Basic and acidic residues" evidence="1">
    <location>
        <begin position="82"/>
        <end position="104"/>
    </location>
</feature>
<evidence type="ECO:0000313" key="3">
    <source>
        <dbReference type="Proteomes" id="UP000677054"/>
    </source>
</evidence>